<dbReference type="GO" id="GO:0003677">
    <property type="term" value="F:DNA binding"/>
    <property type="evidence" value="ECO:0007669"/>
    <property type="project" value="UniProtKB-KW"/>
</dbReference>
<reference evidence="6" key="1">
    <citation type="submission" date="2018-09" db="EMBL/GenBank/DDBJ databases">
        <authorList>
            <person name="Tuo L."/>
        </authorList>
    </citation>
    <scope>NUCLEOTIDE SEQUENCE [LARGE SCALE GENOMIC DNA]</scope>
    <source>
        <strain evidence="6">M2BS4Y-1</strain>
    </source>
</reference>
<dbReference type="AlphaFoldDB" id="A0A3A1WIQ9"/>
<dbReference type="GO" id="GO:0003700">
    <property type="term" value="F:DNA-binding transcription factor activity"/>
    <property type="evidence" value="ECO:0007669"/>
    <property type="project" value="InterPro"/>
</dbReference>
<dbReference type="SUPFAM" id="SSF46785">
    <property type="entry name" value="Winged helix' DNA-binding domain"/>
    <property type="match status" value="1"/>
</dbReference>
<keyword evidence="2" id="KW-0238">DNA-binding</keyword>
<keyword evidence="1" id="KW-0805">Transcription regulation</keyword>
<dbReference type="GO" id="GO:0006950">
    <property type="term" value="P:response to stress"/>
    <property type="evidence" value="ECO:0007669"/>
    <property type="project" value="TreeGrafter"/>
</dbReference>
<comment type="caution">
    <text evidence="5">The sequence shown here is derived from an EMBL/GenBank/DDBJ whole genome shotgun (WGS) entry which is preliminary data.</text>
</comment>
<dbReference type="InterPro" id="IPR036390">
    <property type="entry name" value="WH_DNA-bd_sf"/>
</dbReference>
<feature type="domain" description="HTH marR-type" evidence="4">
    <location>
        <begin position="9"/>
        <end position="141"/>
    </location>
</feature>
<evidence type="ECO:0000256" key="3">
    <source>
        <dbReference type="ARBA" id="ARBA00023163"/>
    </source>
</evidence>
<dbReference type="Gene3D" id="1.10.10.10">
    <property type="entry name" value="Winged helix-like DNA-binding domain superfamily/Winged helix DNA-binding domain"/>
    <property type="match status" value="1"/>
</dbReference>
<evidence type="ECO:0000256" key="1">
    <source>
        <dbReference type="ARBA" id="ARBA00023015"/>
    </source>
</evidence>
<evidence type="ECO:0000313" key="6">
    <source>
        <dbReference type="Proteomes" id="UP000265750"/>
    </source>
</evidence>
<dbReference type="SMART" id="SM00347">
    <property type="entry name" value="HTH_MARR"/>
    <property type="match status" value="1"/>
</dbReference>
<dbReference type="PROSITE" id="PS50995">
    <property type="entry name" value="HTH_MARR_2"/>
    <property type="match status" value="1"/>
</dbReference>
<dbReference type="Pfam" id="PF12802">
    <property type="entry name" value="MarR_2"/>
    <property type="match status" value="1"/>
</dbReference>
<dbReference type="OrthoDB" id="8452803at2"/>
<evidence type="ECO:0000256" key="2">
    <source>
        <dbReference type="ARBA" id="ARBA00023125"/>
    </source>
</evidence>
<dbReference type="PROSITE" id="PS01117">
    <property type="entry name" value="HTH_MARR_1"/>
    <property type="match status" value="1"/>
</dbReference>
<organism evidence="5 6">
    <name type="scientific">Aureimonas flava</name>
    <dbReference type="NCBI Taxonomy" id="2320271"/>
    <lineage>
        <taxon>Bacteria</taxon>
        <taxon>Pseudomonadati</taxon>
        <taxon>Pseudomonadota</taxon>
        <taxon>Alphaproteobacteria</taxon>
        <taxon>Hyphomicrobiales</taxon>
        <taxon>Aurantimonadaceae</taxon>
        <taxon>Aureimonas</taxon>
    </lineage>
</organism>
<gene>
    <name evidence="5" type="ORF">D3218_10685</name>
</gene>
<accession>A0A3A1WIQ9</accession>
<dbReference type="PANTHER" id="PTHR33164">
    <property type="entry name" value="TRANSCRIPTIONAL REGULATOR, MARR FAMILY"/>
    <property type="match status" value="1"/>
</dbReference>
<dbReference type="InterPro" id="IPR039422">
    <property type="entry name" value="MarR/SlyA-like"/>
</dbReference>
<protein>
    <submittedName>
        <fullName evidence="5">MarR family transcriptional regulator</fullName>
    </submittedName>
</protein>
<evidence type="ECO:0000313" key="5">
    <source>
        <dbReference type="EMBL" id="RIY00864.1"/>
    </source>
</evidence>
<dbReference type="InterPro" id="IPR036388">
    <property type="entry name" value="WH-like_DNA-bd_sf"/>
</dbReference>
<keyword evidence="3" id="KW-0804">Transcription</keyword>
<dbReference type="InterPro" id="IPR023187">
    <property type="entry name" value="Tscrpt_reg_MarR-type_CS"/>
</dbReference>
<dbReference type="Proteomes" id="UP000265750">
    <property type="component" value="Unassembled WGS sequence"/>
</dbReference>
<name>A0A3A1WIQ9_9HYPH</name>
<sequence>MTPADPLLEAAFTETLVKTARKLRTRFNAEVMRHGLTYPRARVLAVLADRQPLRQADLAAELELEGPTVVRLLDGMETLGLIARRAVTGDRRAKHVELTERGACQAEVVAAISRRLRETILAGSDAAALEAALGVLRAIADTLDGPVEGGGK</sequence>
<dbReference type="InterPro" id="IPR000835">
    <property type="entry name" value="HTH_MarR-typ"/>
</dbReference>
<proteinExistence type="predicted"/>
<dbReference type="PANTHER" id="PTHR33164:SF64">
    <property type="entry name" value="TRANSCRIPTIONAL REGULATOR SLYA"/>
    <property type="match status" value="1"/>
</dbReference>
<dbReference type="PRINTS" id="PR00598">
    <property type="entry name" value="HTHMARR"/>
</dbReference>
<dbReference type="EMBL" id="QYRN01000005">
    <property type="protein sequence ID" value="RIY00864.1"/>
    <property type="molecule type" value="Genomic_DNA"/>
</dbReference>
<evidence type="ECO:0000259" key="4">
    <source>
        <dbReference type="PROSITE" id="PS50995"/>
    </source>
</evidence>
<keyword evidence="6" id="KW-1185">Reference proteome</keyword>